<dbReference type="PANTHER" id="PTHR41286:SF1">
    <property type="entry name" value="HNH NUCLEASE YAJD-RELATED"/>
    <property type="match status" value="1"/>
</dbReference>
<reference evidence="6" key="1">
    <citation type="submission" date="2018-10" db="EMBL/GenBank/DDBJ databases">
        <title>Schaedlerella arabinophila gen. nov. sp. nov., isolated from the mouse intestinal tract and comparative analysis with the genome of the closely related altered Schaedler flora strain ASF502.</title>
        <authorList>
            <person name="Miyake S."/>
            <person name="Soh M."/>
            <person name="Seedorf H."/>
        </authorList>
    </citation>
    <scope>NUCLEOTIDE SEQUENCE [LARGE SCALE GENOMIC DNA]</scope>
    <source>
        <strain evidence="6">DSM 106076</strain>
    </source>
</reference>
<comment type="similarity">
    <text evidence="3">Belongs to the HNH nuclease family.</text>
</comment>
<evidence type="ECO:0000313" key="6">
    <source>
        <dbReference type="EMBL" id="RRK33480.1"/>
    </source>
</evidence>
<evidence type="ECO:0000259" key="5">
    <source>
        <dbReference type="SMART" id="SM00507"/>
    </source>
</evidence>
<dbReference type="InterPro" id="IPR003615">
    <property type="entry name" value="HNH_nuc"/>
</dbReference>
<evidence type="ECO:0000256" key="2">
    <source>
        <dbReference type="ARBA" id="ARBA00022801"/>
    </source>
</evidence>
<dbReference type="RefSeq" id="WP_125128734.1">
    <property type="nucleotide sequence ID" value="NZ_RHJS01000002.1"/>
</dbReference>
<dbReference type="PANTHER" id="PTHR41286">
    <property type="entry name" value="HNH NUCLEASE YAJD-RELATED"/>
    <property type="match status" value="1"/>
</dbReference>
<organism evidence="6 7">
    <name type="scientific">Schaedlerella arabinosiphila</name>
    <dbReference type="NCBI Taxonomy" id="2044587"/>
    <lineage>
        <taxon>Bacteria</taxon>
        <taxon>Bacillati</taxon>
        <taxon>Bacillota</taxon>
        <taxon>Clostridia</taxon>
        <taxon>Lachnospirales</taxon>
        <taxon>Lachnospiraceae</taxon>
        <taxon>Schaedlerella</taxon>
    </lineage>
</organism>
<dbReference type="AlphaFoldDB" id="A0A3R8JPT6"/>
<dbReference type="GO" id="GO:0008270">
    <property type="term" value="F:zinc ion binding"/>
    <property type="evidence" value="ECO:0007669"/>
    <property type="project" value="InterPro"/>
</dbReference>
<name>A0A3R8JPT6_9FIRM</name>
<keyword evidence="7" id="KW-1185">Reference proteome</keyword>
<dbReference type="GO" id="GO:0004519">
    <property type="term" value="F:endonuclease activity"/>
    <property type="evidence" value="ECO:0007669"/>
    <property type="project" value="UniProtKB-KW"/>
</dbReference>
<dbReference type="CDD" id="cd00085">
    <property type="entry name" value="HNHc"/>
    <property type="match status" value="1"/>
</dbReference>
<dbReference type="GO" id="GO:0003676">
    <property type="term" value="F:nucleic acid binding"/>
    <property type="evidence" value="ECO:0007669"/>
    <property type="project" value="InterPro"/>
</dbReference>
<keyword evidence="2" id="KW-0378">Hydrolase</keyword>
<dbReference type="Pfam" id="PF01844">
    <property type="entry name" value="HNH"/>
    <property type="match status" value="1"/>
</dbReference>
<dbReference type="SMART" id="SM00507">
    <property type="entry name" value="HNHc"/>
    <property type="match status" value="1"/>
</dbReference>
<keyword evidence="6" id="KW-0255">Endonuclease</keyword>
<evidence type="ECO:0000256" key="1">
    <source>
        <dbReference type="ARBA" id="ARBA00022722"/>
    </source>
</evidence>
<dbReference type="GO" id="GO:0016787">
    <property type="term" value="F:hydrolase activity"/>
    <property type="evidence" value="ECO:0007669"/>
    <property type="project" value="UniProtKB-KW"/>
</dbReference>
<evidence type="ECO:0000256" key="3">
    <source>
        <dbReference type="ARBA" id="ARBA00038412"/>
    </source>
</evidence>
<sequence length="117" mass="13767">MPRRPKKPCKHPGCPKLTDGDFCEGHAALHRADRVDASGRGYGSRWRKARKLFLKQHPLCERCKEQGQFVKAEVVDHIVPHRGDGRLFWDEGNWQALCKRCHDSKTMTEDRYQEYRY</sequence>
<accession>A0A3R8JPT6</accession>
<evidence type="ECO:0000256" key="4">
    <source>
        <dbReference type="ARBA" id="ARBA00040194"/>
    </source>
</evidence>
<evidence type="ECO:0000313" key="7">
    <source>
        <dbReference type="Proteomes" id="UP000274920"/>
    </source>
</evidence>
<feature type="domain" description="HNH nuclease" evidence="5">
    <location>
        <begin position="48"/>
        <end position="103"/>
    </location>
</feature>
<dbReference type="EMBL" id="RHJS01000002">
    <property type="protein sequence ID" value="RRK33480.1"/>
    <property type="molecule type" value="Genomic_DNA"/>
</dbReference>
<protein>
    <recommendedName>
        <fullName evidence="4">Putative HNH nuclease YajD</fullName>
    </recommendedName>
</protein>
<comment type="caution">
    <text evidence="6">The sequence shown here is derived from an EMBL/GenBank/DDBJ whole genome shotgun (WGS) entry which is preliminary data.</text>
</comment>
<keyword evidence="1" id="KW-0540">Nuclease</keyword>
<gene>
    <name evidence="6" type="ORF">EBB54_20610</name>
</gene>
<dbReference type="Proteomes" id="UP000274920">
    <property type="component" value="Unassembled WGS sequence"/>
</dbReference>
<dbReference type="InterPro" id="IPR002711">
    <property type="entry name" value="HNH"/>
</dbReference>
<proteinExistence type="inferred from homology"/>
<dbReference type="GO" id="GO:0005829">
    <property type="term" value="C:cytosol"/>
    <property type="evidence" value="ECO:0007669"/>
    <property type="project" value="TreeGrafter"/>
</dbReference>
<dbReference type="Gene3D" id="1.10.30.50">
    <property type="match status" value="1"/>
</dbReference>